<keyword evidence="2" id="KW-0677">Repeat</keyword>
<evidence type="ECO:0000313" key="5">
    <source>
        <dbReference type="Proteomes" id="UP000182692"/>
    </source>
</evidence>
<dbReference type="InterPro" id="IPR058923">
    <property type="entry name" value="RCC1-like_dom"/>
</dbReference>
<evidence type="ECO:0000313" key="4">
    <source>
        <dbReference type="EMBL" id="SFO75547.1"/>
    </source>
</evidence>
<dbReference type="PROSITE" id="PS00626">
    <property type="entry name" value="RCC1_2"/>
    <property type="match status" value="1"/>
</dbReference>
<organism evidence="4 5">
    <name type="scientific">Enterovibrio norvegicus DSM 15893</name>
    <dbReference type="NCBI Taxonomy" id="1121869"/>
    <lineage>
        <taxon>Bacteria</taxon>
        <taxon>Pseudomonadati</taxon>
        <taxon>Pseudomonadota</taxon>
        <taxon>Gammaproteobacteria</taxon>
        <taxon>Vibrionales</taxon>
        <taxon>Vibrionaceae</taxon>
        <taxon>Enterovibrio</taxon>
    </lineage>
</organism>
<dbReference type="EMBL" id="FOWR01000002">
    <property type="protein sequence ID" value="SFO75547.1"/>
    <property type="molecule type" value="Genomic_DNA"/>
</dbReference>
<dbReference type="Pfam" id="PF25390">
    <property type="entry name" value="WD40_RLD"/>
    <property type="match status" value="1"/>
</dbReference>
<protein>
    <submittedName>
        <fullName evidence="4">Alpha-tubulin suppressor</fullName>
    </submittedName>
</protein>
<evidence type="ECO:0000259" key="3">
    <source>
        <dbReference type="Pfam" id="PF25390"/>
    </source>
</evidence>
<dbReference type="InterPro" id="IPR009091">
    <property type="entry name" value="RCC1/BLIP-II"/>
</dbReference>
<dbReference type="PANTHER" id="PTHR45982:SF1">
    <property type="entry name" value="REGULATOR OF CHROMOSOME CONDENSATION"/>
    <property type="match status" value="1"/>
</dbReference>
<dbReference type="OrthoDB" id="5592990at2"/>
<reference evidence="4 5" key="1">
    <citation type="submission" date="2016-10" db="EMBL/GenBank/DDBJ databases">
        <authorList>
            <person name="de Groot N.N."/>
        </authorList>
    </citation>
    <scope>NUCLEOTIDE SEQUENCE [LARGE SCALE GENOMIC DNA]</scope>
    <source>
        <strain evidence="4 5">DSM 15893</strain>
    </source>
</reference>
<dbReference type="Gene3D" id="2.130.10.30">
    <property type="entry name" value="Regulator of chromosome condensation 1/beta-lactamase-inhibitor protein II"/>
    <property type="match status" value="1"/>
</dbReference>
<proteinExistence type="predicted"/>
<dbReference type="GeneID" id="35872962"/>
<name>A0A1I5JRZ8_9GAMM</name>
<dbReference type="PANTHER" id="PTHR45982">
    <property type="entry name" value="REGULATOR OF CHROMOSOME CONDENSATION"/>
    <property type="match status" value="1"/>
</dbReference>
<dbReference type="PROSITE" id="PS51257">
    <property type="entry name" value="PROKAR_LIPOPROTEIN"/>
    <property type="match status" value="1"/>
</dbReference>
<dbReference type="STRING" id="1121869.SAMN03084138_00297"/>
<evidence type="ECO:0000256" key="2">
    <source>
        <dbReference type="ARBA" id="ARBA00022737"/>
    </source>
</evidence>
<dbReference type="InterPro" id="IPR051553">
    <property type="entry name" value="Ran_GTPase-activating"/>
</dbReference>
<dbReference type="SUPFAM" id="SSF50985">
    <property type="entry name" value="RCC1/BLIP-II"/>
    <property type="match status" value="2"/>
</dbReference>
<accession>A0A1I5JRZ8</accession>
<dbReference type="AlphaFoldDB" id="A0A1I5JRZ8"/>
<dbReference type="Proteomes" id="UP000182692">
    <property type="component" value="Unassembled WGS sequence"/>
</dbReference>
<dbReference type="InterPro" id="IPR000408">
    <property type="entry name" value="Reg_chr_condens"/>
</dbReference>
<dbReference type="PRINTS" id="PR00633">
    <property type="entry name" value="RCCNDNSATION"/>
</dbReference>
<evidence type="ECO:0000256" key="1">
    <source>
        <dbReference type="ARBA" id="ARBA00022658"/>
    </source>
</evidence>
<feature type="domain" description="RCC1-like" evidence="3">
    <location>
        <begin position="275"/>
        <end position="586"/>
    </location>
</feature>
<gene>
    <name evidence="4" type="ORF">SAMN03084138_00297</name>
</gene>
<dbReference type="PROSITE" id="PS50012">
    <property type="entry name" value="RCC1_3"/>
    <property type="match status" value="5"/>
</dbReference>
<sequence>MNRRTWMPFVVIGTAAILTGCPALKQGKLDVPVEGLQYNSSFFKGSTDEDGTFYYFAGDKVRFSVGGVKFQKVKGKETVSLATLVREDDLRNQESIRLVKMLIALDSDGDMYNGLSLDTDISSKRKRAFKKLSDEQYENIVGDVGDAQAYAFVKWEQAGSHIAMAAGNHHTLGLSAEGKPFSFGENYGGFAYGEDPNRYCDGKMRTKLGRASDLYLPEGTELATEPRDGLTEAEGECYVDLLNQRLYGLSNPTSAWIDMDSVTFKSISTDQIDGTMVTEDGRLFVFGPNNRGQLGLGHEDTVDAPLEVTLPDDALAVYATSGSASAYVVTRSGKVYSAGDNGNLQLGRVDDKDADQNTFGLVDIPADEFIVSVATRDHHVFALTAQGDVYSWGNNGRGGELGDGTVNADRSVPAKILAGKNIIAVETGADYGLAVDAEGTVYGWGSNDYGALAQGTPVANSAGTLYKVEDITSLPTPEVLVNLLPENLGSDRIVEFQGGSRNAHALTLGGDVYSWGDMGSGYMGNGYAVDDLGIERQIAIQPVKNETLGEVNVLSLSSNTSSHFAVDDNGKVWAWGSTADGKLGVVEDYCAEVNADAYGESASTSVCYTPVALSLVPTSAELE</sequence>
<keyword evidence="1" id="KW-0344">Guanine-nucleotide releasing factor</keyword>
<dbReference type="RefSeq" id="WP_017013911.1">
    <property type="nucleotide sequence ID" value="NZ_FOWR01000002.1"/>
</dbReference>